<dbReference type="SUPFAM" id="SSF90123">
    <property type="entry name" value="ABC transporter transmembrane region"/>
    <property type="match status" value="1"/>
</dbReference>
<dbReference type="InterPro" id="IPR017871">
    <property type="entry name" value="ABC_transporter-like_CS"/>
</dbReference>
<dbReference type="InterPro" id="IPR003439">
    <property type="entry name" value="ABC_transporter-like_ATP-bd"/>
</dbReference>
<evidence type="ECO:0000256" key="2">
    <source>
        <dbReference type="ARBA" id="ARBA00022692"/>
    </source>
</evidence>
<comment type="subcellular location">
    <subcellularLocation>
        <location evidence="1">Cell membrane</location>
        <topology evidence="1">Multi-pass membrane protein</topology>
    </subcellularLocation>
</comment>
<dbReference type="PROSITE" id="PS00211">
    <property type="entry name" value="ABC_TRANSPORTER_1"/>
    <property type="match status" value="1"/>
</dbReference>
<keyword evidence="3" id="KW-0547">Nucleotide-binding</keyword>
<evidence type="ECO:0000259" key="9">
    <source>
        <dbReference type="PROSITE" id="PS50929"/>
    </source>
</evidence>
<dbReference type="Gene3D" id="3.40.50.300">
    <property type="entry name" value="P-loop containing nucleotide triphosphate hydrolases"/>
    <property type="match status" value="1"/>
</dbReference>
<dbReference type="GO" id="GO:0005524">
    <property type="term" value="F:ATP binding"/>
    <property type="evidence" value="ECO:0007669"/>
    <property type="project" value="UniProtKB-KW"/>
</dbReference>
<dbReference type="GO" id="GO:0005886">
    <property type="term" value="C:plasma membrane"/>
    <property type="evidence" value="ECO:0007669"/>
    <property type="project" value="UniProtKB-SubCell"/>
</dbReference>
<protein>
    <submittedName>
        <fullName evidence="10">ABC transporter ATP-binding protein</fullName>
    </submittedName>
</protein>
<dbReference type="RefSeq" id="WP_169278239.1">
    <property type="nucleotide sequence ID" value="NZ_CP051680.1"/>
</dbReference>
<evidence type="ECO:0000313" key="11">
    <source>
        <dbReference type="Proteomes" id="UP000502248"/>
    </source>
</evidence>
<evidence type="ECO:0000259" key="8">
    <source>
        <dbReference type="PROSITE" id="PS50893"/>
    </source>
</evidence>
<dbReference type="CDD" id="cd07346">
    <property type="entry name" value="ABC_6TM_exporters"/>
    <property type="match status" value="1"/>
</dbReference>
<dbReference type="PANTHER" id="PTHR43394:SF7">
    <property type="entry name" value="ABC TRANSPORTER B FAMILY MEMBER 28"/>
    <property type="match status" value="1"/>
</dbReference>
<dbReference type="InterPro" id="IPR036640">
    <property type="entry name" value="ABC1_TM_sf"/>
</dbReference>
<feature type="transmembrane region" description="Helical" evidence="7">
    <location>
        <begin position="141"/>
        <end position="158"/>
    </location>
</feature>
<dbReference type="GO" id="GO:0015421">
    <property type="term" value="F:ABC-type oligopeptide transporter activity"/>
    <property type="evidence" value="ECO:0007669"/>
    <property type="project" value="TreeGrafter"/>
</dbReference>
<dbReference type="InterPro" id="IPR011527">
    <property type="entry name" value="ABC1_TM_dom"/>
</dbReference>
<dbReference type="PROSITE" id="PS50929">
    <property type="entry name" value="ABC_TM1F"/>
    <property type="match status" value="1"/>
</dbReference>
<keyword evidence="4 10" id="KW-0067">ATP-binding</keyword>
<dbReference type="SUPFAM" id="SSF52540">
    <property type="entry name" value="P-loop containing nucleoside triphosphate hydrolases"/>
    <property type="match status" value="1"/>
</dbReference>
<dbReference type="PANTHER" id="PTHR43394">
    <property type="entry name" value="ATP-DEPENDENT PERMEASE MDL1, MITOCHONDRIAL"/>
    <property type="match status" value="1"/>
</dbReference>
<dbReference type="InterPro" id="IPR039421">
    <property type="entry name" value="Type_1_exporter"/>
</dbReference>
<evidence type="ECO:0000256" key="5">
    <source>
        <dbReference type="ARBA" id="ARBA00022989"/>
    </source>
</evidence>
<keyword evidence="6 7" id="KW-0472">Membrane</keyword>
<proteinExistence type="predicted"/>
<feature type="domain" description="ABC transporter" evidence="8">
    <location>
        <begin position="342"/>
        <end position="556"/>
    </location>
</feature>
<dbReference type="GO" id="GO:0016887">
    <property type="term" value="F:ATP hydrolysis activity"/>
    <property type="evidence" value="ECO:0007669"/>
    <property type="project" value="InterPro"/>
</dbReference>
<evidence type="ECO:0000313" key="10">
    <source>
        <dbReference type="EMBL" id="QJD81934.1"/>
    </source>
</evidence>
<feature type="transmembrane region" description="Helical" evidence="7">
    <location>
        <begin position="22"/>
        <end position="46"/>
    </location>
</feature>
<evidence type="ECO:0000256" key="6">
    <source>
        <dbReference type="ARBA" id="ARBA00023136"/>
    </source>
</evidence>
<reference evidence="10 11" key="1">
    <citation type="submission" date="2020-04" db="EMBL/GenBank/DDBJ databases">
        <title>Genome sequencing of novel species.</title>
        <authorList>
            <person name="Heo J."/>
            <person name="Kim S.-J."/>
            <person name="Kim J.-S."/>
            <person name="Hong S.-B."/>
            <person name="Kwon S.-W."/>
        </authorList>
    </citation>
    <scope>NUCLEOTIDE SEQUENCE [LARGE SCALE GENOMIC DNA]</scope>
    <source>
        <strain evidence="10 11">MFER-1</strain>
    </source>
</reference>
<feature type="transmembrane region" description="Helical" evidence="7">
    <location>
        <begin position="280"/>
        <end position="301"/>
    </location>
</feature>
<sequence>MAERRSEWLRFYSMLPKPRRRYFQYAIGESLIRSIVPIVTAFALKWTIDASVSDDINILWKTFSILCGSTLLFAALSPLLVYRVKRTAKLLSVGIRGKLINKVAYLSFPFFERHESGELMSKMSNDVLQMEEMYTEHMRNLVHYAIVGLASFAAMLVLEWRFAVSLISLTVVIGAVNYRFLRPLRILSHTLQQRKGEANARCSDLLHGLSTIKLYQLEPVVIGQYDERNREIQHLTSRFGLQTAGLEAMNYLLTFISFGGIAVAGTFLVLSGSIETGSLIALIQLQMNVTFVIMLTGGLVARMQVSVTASERINGLLESEEETQEIVEGKSDSSEGTKDYAVELDDVFFSYGQRSVLRGVKMSVRSGETAVIMGGSGNGKSTLCKLLLGFYRPDSGSIRLLGDDFSQCSLTNWRSRIAYVPQEPFLFSGTIEDNIRFGNLDASDEDVRTAAAAAGAHDFIHSLPEGYGTNITQDASNLSGGQKQRITIARAFLKDAPILLLDEPSSSLDAAAANAVADVVNRLRGVKTCLVIAHESKSRYQSDVVYCIEEGKAQKQ</sequence>
<evidence type="ECO:0000256" key="7">
    <source>
        <dbReference type="SAM" id="Phobius"/>
    </source>
</evidence>
<dbReference type="Proteomes" id="UP000502248">
    <property type="component" value="Chromosome"/>
</dbReference>
<feature type="domain" description="ABC transmembrane type-1" evidence="9">
    <location>
        <begin position="30"/>
        <end position="304"/>
    </location>
</feature>
<evidence type="ECO:0000256" key="3">
    <source>
        <dbReference type="ARBA" id="ARBA00022741"/>
    </source>
</evidence>
<dbReference type="SMART" id="SM00382">
    <property type="entry name" value="AAA"/>
    <property type="match status" value="1"/>
</dbReference>
<dbReference type="EMBL" id="CP051680">
    <property type="protein sequence ID" value="QJD81934.1"/>
    <property type="molecule type" value="Genomic_DNA"/>
</dbReference>
<evidence type="ECO:0000256" key="1">
    <source>
        <dbReference type="ARBA" id="ARBA00004651"/>
    </source>
</evidence>
<keyword evidence="5 7" id="KW-1133">Transmembrane helix</keyword>
<name>A0A7Z2ZJQ7_9BACL</name>
<evidence type="ECO:0000256" key="4">
    <source>
        <dbReference type="ARBA" id="ARBA00022840"/>
    </source>
</evidence>
<feature type="transmembrane region" description="Helical" evidence="7">
    <location>
        <begin position="164"/>
        <end position="181"/>
    </location>
</feature>
<keyword evidence="11" id="KW-1185">Reference proteome</keyword>
<accession>A0A7Z2ZJQ7</accession>
<dbReference type="AlphaFoldDB" id="A0A7Z2ZJQ7"/>
<gene>
    <name evidence="10" type="ORF">HH215_01220</name>
</gene>
<feature type="transmembrane region" description="Helical" evidence="7">
    <location>
        <begin position="251"/>
        <end position="274"/>
    </location>
</feature>
<dbReference type="Gene3D" id="1.20.1560.10">
    <property type="entry name" value="ABC transporter type 1, transmembrane domain"/>
    <property type="match status" value="1"/>
</dbReference>
<dbReference type="InterPro" id="IPR027417">
    <property type="entry name" value="P-loop_NTPase"/>
</dbReference>
<keyword evidence="2 7" id="KW-0812">Transmembrane</keyword>
<dbReference type="InterPro" id="IPR003593">
    <property type="entry name" value="AAA+_ATPase"/>
</dbReference>
<organism evidence="10 11">
    <name type="scientific">Cohnella herbarum</name>
    <dbReference type="NCBI Taxonomy" id="2728023"/>
    <lineage>
        <taxon>Bacteria</taxon>
        <taxon>Bacillati</taxon>
        <taxon>Bacillota</taxon>
        <taxon>Bacilli</taxon>
        <taxon>Bacillales</taxon>
        <taxon>Paenibacillaceae</taxon>
        <taxon>Cohnella</taxon>
    </lineage>
</organism>
<dbReference type="GO" id="GO:0090374">
    <property type="term" value="P:oligopeptide export from mitochondrion"/>
    <property type="evidence" value="ECO:0007669"/>
    <property type="project" value="TreeGrafter"/>
</dbReference>
<dbReference type="Pfam" id="PF00664">
    <property type="entry name" value="ABC_membrane"/>
    <property type="match status" value="1"/>
</dbReference>
<dbReference type="Pfam" id="PF00005">
    <property type="entry name" value="ABC_tran"/>
    <property type="match status" value="1"/>
</dbReference>
<dbReference type="KEGG" id="cheb:HH215_01220"/>
<feature type="transmembrane region" description="Helical" evidence="7">
    <location>
        <begin position="58"/>
        <end position="82"/>
    </location>
</feature>
<dbReference type="PROSITE" id="PS50893">
    <property type="entry name" value="ABC_TRANSPORTER_2"/>
    <property type="match status" value="1"/>
</dbReference>